<dbReference type="GO" id="GO:0008168">
    <property type="term" value="F:methyltransferase activity"/>
    <property type="evidence" value="ECO:0007669"/>
    <property type="project" value="UniProtKB-KW"/>
</dbReference>
<protein>
    <submittedName>
        <fullName evidence="1">Class I SAM-dependent methyltransferase</fullName>
    </submittedName>
</protein>
<accession>A0ABD5RT77</accession>
<organism evidence="1 2">
    <name type="scientific">Halomarina salina</name>
    <dbReference type="NCBI Taxonomy" id="1872699"/>
    <lineage>
        <taxon>Archaea</taxon>
        <taxon>Methanobacteriati</taxon>
        <taxon>Methanobacteriota</taxon>
        <taxon>Stenosarchaea group</taxon>
        <taxon>Halobacteria</taxon>
        <taxon>Halobacteriales</taxon>
        <taxon>Natronomonadaceae</taxon>
        <taxon>Halomarina</taxon>
    </lineage>
</organism>
<keyword evidence="2" id="KW-1185">Reference proteome</keyword>
<dbReference type="InterPro" id="IPR053173">
    <property type="entry name" value="SAM-binding_MTase"/>
</dbReference>
<dbReference type="Gene3D" id="3.40.50.150">
    <property type="entry name" value="Vaccinia Virus protein VP39"/>
    <property type="match status" value="1"/>
</dbReference>
<dbReference type="AlphaFoldDB" id="A0ABD5RT77"/>
<reference evidence="1 2" key="1">
    <citation type="journal article" date="2019" name="Int. J. Syst. Evol. Microbiol.">
        <title>The Global Catalogue of Microorganisms (GCM) 10K type strain sequencing project: providing services to taxonomists for standard genome sequencing and annotation.</title>
        <authorList>
            <consortium name="The Broad Institute Genomics Platform"/>
            <consortium name="The Broad Institute Genome Sequencing Center for Infectious Disease"/>
            <person name="Wu L."/>
            <person name="Ma J."/>
        </authorList>
    </citation>
    <scope>NUCLEOTIDE SEQUENCE [LARGE SCALE GENOMIC DNA]</scope>
    <source>
        <strain evidence="1 2">CGMCC 1.12543</strain>
    </source>
</reference>
<evidence type="ECO:0000313" key="1">
    <source>
        <dbReference type="EMBL" id="MFC5973444.1"/>
    </source>
</evidence>
<name>A0ABD5RT77_9EURY</name>
<dbReference type="Proteomes" id="UP001596099">
    <property type="component" value="Unassembled WGS sequence"/>
</dbReference>
<evidence type="ECO:0000313" key="2">
    <source>
        <dbReference type="Proteomes" id="UP001596099"/>
    </source>
</evidence>
<comment type="caution">
    <text evidence="1">The sequence shown here is derived from an EMBL/GenBank/DDBJ whole genome shotgun (WGS) entry which is preliminary data.</text>
</comment>
<gene>
    <name evidence="1" type="ORF">ACFPYI_19110</name>
</gene>
<dbReference type="EMBL" id="JBHSQH010000001">
    <property type="protein sequence ID" value="MFC5973444.1"/>
    <property type="molecule type" value="Genomic_DNA"/>
</dbReference>
<dbReference type="InterPro" id="IPR029063">
    <property type="entry name" value="SAM-dependent_MTases_sf"/>
</dbReference>
<dbReference type="PANTHER" id="PTHR45128">
    <property type="entry name" value="METHYLTRANSFERASE TYPE 11"/>
    <property type="match status" value="1"/>
</dbReference>
<dbReference type="PANTHER" id="PTHR45128:SF2">
    <property type="entry name" value="METHYLTRANSFERASE DOMAIN-CONTAINING PROTEIN"/>
    <property type="match status" value="1"/>
</dbReference>
<dbReference type="GO" id="GO:0032259">
    <property type="term" value="P:methylation"/>
    <property type="evidence" value="ECO:0007669"/>
    <property type="project" value="UniProtKB-KW"/>
</dbReference>
<dbReference type="SUPFAM" id="SSF53335">
    <property type="entry name" value="S-adenosyl-L-methionine-dependent methyltransferases"/>
    <property type="match status" value="1"/>
</dbReference>
<dbReference type="RefSeq" id="WP_247417981.1">
    <property type="nucleotide sequence ID" value="NZ_JALLGW010000001.1"/>
</dbReference>
<sequence length="127" mass="14141">MTYDDGEFDFVTMFDCLHDMGDPVGVAAHVKEKLADEGVWMSVEPFANDRIEENLTPVGRAFYSASTMLCTPNALNQHGDHARGAQAGEAVMREVVTGRYSLFLGRWVPPDRDEPMVKTDLWQCSIG</sequence>
<proteinExistence type="predicted"/>
<keyword evidence="1" id="KW-0808">Transferase</keyword>
<keyword evidence="1" id="KW-0489">Methyltransferase</keyword>